<proteinExistence type="predicted"/>
<organism evidence="1 2">
    <name type="scientific">Intrasporangium calvum</name>
    <dbReference type="NCBI Taxonomy" id="53358"/>
    <lineage>
        <taxon>Bacteria</taxon>
        <taxon>Bacillati</taxon>
        <taxon>Actinomycetota</taxon>
        <taxon>Actinomycetes</taxon>
        <taxon>Micrococcales</taxon>
        <taxon>Intrasporangiaceae</taxon>
        <taxon>Intrasporangium</taxon>
    </lineage>
</organism>
<protein>
    <submittedName>
        <fullName evidence="1">Uncharacterized protein</fullName>
    </submittedName>
</protein>
<gene>
    <name evidence="1" type="ORF">OO014_13915</name>
</gene>
<evidence type="ECO:0000313" key="1">
    <source>
        <dbReference type="EMBL" id="MDC5698351.1"/>
    </source>
</evidence>
<reference evidence="1 2" key="1">
    <citation type="submission" date="2022-11" db="EMBL/GenBank/DDBJ databases">
        <title>Anaerobic phenanthrene biodegradation by a DNRA strain PheN6.</title>
        <authorList>
            <person name="Zhang Z."/>
        </authorList>
    </citation>
    <scope>NUCLEOTIDE SEQUENCE [LARGE SCALE GENOMIC DNA]</scope>
    <source>
        <strain evidence="1 2">PheN6</strain>
    </source>
</reference>
<name>A0ABT5GK14_9MICO</name>
<comment type="caution">
    <text evidence="1">The sequence shown here is derived from an EMBL/GenBank/DDBJ whole genome shotgun (WGS) entry which is preliminary data.</text>
</comment>
<sequence length="132" mass="14865">MPEDLAAMWESRYRYLEAELEAMMLGVADAMEKSARHRGRGGDLTGVRVVVERVQDSVTATFLTEGPHAYYWFELFHNDLLVDSTSRSLRNTHTWDVAPEGRYRVEAYAIPAGKPESTPICMSARVAQGVRS</sequence>
<dbReference type="EMBL" id="JAPFQL010000063">
    <property type="protein sequence ID" value="MDC5698351.1"/>
    <property type="molecule type" value="Genomic_DNA"/>
</dbReference>
<keyword evidence="2" id="KW-1185">Reference proteome</keyword>
<dbReference type="RefSeq" id="WP_272462925.1">
    <property type="nucleotide sequence ID" value="NZ_JAPFQL010000063.1"/>
</dbReference>
<dbReference type="Proteomes" id="UP001150259">
    <property type="component" value="Unassembled WGS sequence"/>
</dbReference>
<evidence type="ECO:0000313" key="2">
    <source>
        <dbReference type="Proteomes" id="UP001150259"/>
    </source>
</evidence>
<accession>A0ABT5GK14</accession>